<dbReference type="EMBL" id="JAGKHQ010000018">
    <property type="protein sequence ID" value="KAG7486164.1"/>
    <property type="molecule type" value="Genomic_DNA"/>
</dbReference>
<evidence type="ECO:0000313" key="3">
    <source>
        <dbReference type="Proteomes" id="UP000693946"/>
    </source>
</evidence>
<accession>A0AAV6Q8L0</accession>
<organism evidence="2 3">
    <name type="scientific">Solea senegalensis</name>
    <name type="common">Senegalese sole</name>
    <dbReference type="NCBI Taxonomy" id="28829"/>
    <lineage>
        <taxon>Eukaryota</taxon>
        <taxon>Metazoa</taxon>
        <taxon>Chordata</taxon>
        <taxon>Craniata</taxon>
        <taxon>Vertebrata</taxon>
        <taxon>Euteleostomi</taxon>
        <taxon>Actinopterygii</taxon>
        <taxon>Neopterygii</taxon>
        <taxon>Teleostei</taxon>
        <taxon>Neoteleostei</taxon>
        <taxon>Acanthomorphata</taxon>
        <taxon>Carangaria</taxon>
        <taxon>Pleuronectiformes</taxon>
        <taxon>Pleuronectoidei</taxon>
        <taxon>Soleidae</taxon>
        <taxon>Solea</taxon>
    </lineage>
</organism>
<evidence type="ECO:0000256" key="1">
    <source>
        <dbReference type="SAM" id="MobiDB-lite"/>
    </source>
</evidence>
<feature type="region of interest" description="Disordered" evidence="1">
    <location>
        <begin position="47"/>
        <end position="67"/>
    </location>
</feature>
<protein>
    <submittedName>
        <fullName evidence="2">Uncharacterized protein</fullName>
    </submittedName>
</protein>
<reference evidence="2 3" key="1">
    <citation type="journal article" date="2021" name="Sci. Rep.">
        <title>Chromosome anchoring in Senegalese sole (Solea senegalensis) reveals sex-associated markers and genome rearrangements in flatfish.</title>
        <authorList>
            <person name="Guerrero-Cozar I."/>
            <person name="Gomez-Garrido J."/>
            <person name="Berbel C."/>
            <person name="Martinez-Blanch J.F."/>
            <person name="Alioto T."/>
            <person name="Claros M.G."/>
            <person name="Gagnaire P.A."/>
            <person name="Manchado M."/>
        </authorList>
    </citation>
    <scope>NUCLEOTIDE SEQUENCE [LARGE SCALE GENOMIC DNA]</scope>
    <source>
        <strain evidence="2">Sse05_10M</strain>
    </source>
</reference>
<keyword evidence="3" id="KW-1185">Reference proteome</keyword>
<proteinExistence type="predicted"/>
<feature type="compositionally biased region" description="Basic and acidic residues" evidence="1">
    <location>
        <begin position="47"/>
        <end position="66"/>
    </location>
</feature>
<evidence type="ECO:0000313" key="2">
    <source>
        <dbReference type="EMBL" id="KAG7486164.1"/>
    </source>
</evidence>
<sequence length="124" mass="14443">MVIRKTVTAVSAVDTRDISATIDYRIAEKRLTDPTTCGHVHALTETRRSGPVKGQDKRVKTVDRMERRHHSMCSYHMPKEERNEQLVQKKNHNTRAIVFGLGSESLQQVWDQPSCYYWPSLFHY</sequence>
<name>A0AAV6Q8L0_SOLSE</name>
<gene>
    <name evidence="2" type="ORF">JOB18_026194</name>
</gene>
<feature type="non-terminal residue" evidence="2">
    <location>
        <position position="1"/>
    </location>
</feature>
<comment type="caution">
    <text evidence="2">The sequence shown here is derived from an EMBL/GenBank/DDBJ whole genome shotgun (WGS) entry which is preliminary data.</text>
</comment>
<dbReference type="Proteomes" id="UP000693946">
    <property type="component" value="Linkage Group LG6"/>
</dbReference>
<dbReference type="AlphaFoldDB" id="A0AAV6Q8L0"/>